<evidence type="ECO:0000256" key="2">
    <source>
        <dbReference type="ARBA" id="ARBA00022771"/>
    </source>
</evidence>
<dbReference type="EMBL" id="CM029042">
    <property type="protein sequence ID" value="KAG2618898.1"/>
    <property type="molecule type" value="Genomic_DNA"/>
</dbReference>
<organism evidence="7 8">
    <name type="scientific">Panicum virgatum</name>
    <name type="common">Blackwell switchgrass</name>
    <dbReference type="NCBI Taxonomy" id="38727"/>
    <lineage>
        <taxon>Eukaryota</taxon>
        <taxon>Viridiplantae</taxon>
        <taxon>Streptophyta</taxon>
        <taxon>Embryophyta</taxon>
        <taxon>Tracheophyta</taxon>
        <taxon>Spermatophyta</taxon>
        <taxon>Magnoliopsida</taxon>
        <taxon>Liliopsida</taxon>
        <taxon>Poales</taxon>
        <taxon>Poaceae</taxon>
        <taxon>PACMAD clade</taxon>
        <taxon>Panicoideae</taxon>
        <taxon>Panicodae</taxon>
        <taxon>Paniceae</taxon>
        <taxon>Panicinae</taxon>
        <taxon>Panicum</taxon>
        <taxon>Panicum sect. Hiantes</taxon>
    </lineage>
</organism>
<dbReference type="OrthoDB" id="1912066at2759"/>
<evidence type="ECO:0000313" key="7">
    <source>
        <dbReference type="EMBL" id="KAG2618898.1"/>
    </source>
</evidence>
<feature type="region of interest" description="Disordered" evidence="4">
    <location>
        <begin position="30"/>
        <end position="86"/>
    </location>
</feature>
<evidence type="ECO:0000259" key="6">
    <source>
        <dbReference type="PROSITE" id="PS51292"/>
    </source>
</evidence>
<feature type="domain" description="RING-CH-type" evidence="6">
    <location>
        <begin position="146"/>
        <end position="212"/>
    </location>
</feature>
<dbReference type="InterPro" id="IPR013083">
    <property type="entry name" value="Znf_RING/FYVE/PHD"/>
</dbReference>
<feature type="compositionally biased region" description="Acidic residues" evidence="4">
    <location>
        <begin position="57"/>
        <end position="69"/>
    </location>
</feature>
<evidence type="ECO:0000256" key="1">
    <source>
        <dbReference type="ARBA" id="ARBA00022723"/>
    </source>
</evidence>
<keyword evidence="8" id="KW-1185">Reference proteome</keyword>
<evidence type="ECO:0000256" key="3">
    <source>
        <dbReference type="ARBA" id="ARBA00022833"/>
    </source>
</evidence>
<keyword evidence="5" id="KW-0812">Transmembrane</keyword>
<dbReference type="Proteomes" id="UP000823388">
    <property type="component" value="Chromosome 3N"/>
</dbReference>
<dbReference type="GO" id="GO:0008270">
    <property type="term" value="F:zinc ion binding"/>
    <property type="evidence" value="ECO:0007669"/>
    <property type="project" value="UniProtKB-KW"/>
</dbReference>
<keyword evidence="5" id="KW-1133">Transmembrane helix</keyword>
<feature type="compositionally biased region" description="Basic and acidic residues" evidence="4">
    <location>
        <begin position="46"/>
        <end position="56"/>
    </location>
</feature>
<keyword evidence="3" id="KW-0862">Zinc</keyword>
<evidence type="ECO:0000256" key="5">
    <source>
        <dbReference type="SAM" id="Phobius"/>
    </source>
</evidence>
<protein>
    <recommendedName>
        <fullName evidence="6">RING-CH-type domain-containing protein</fullName>
    </recommendedName>
</protein>
<dbReference type="PANTHER" id="PTHR46214">
    <property type="entry name" value="ZINC FINGER, RING-CH-TYPE"/>
    <property type="match status" value="1"/>
</dbReference>
<feature type="transmembrane region" description="Helical" evidence="5">
    <location>
        <begin position="249"/>
        <end position="267"/>
    </location>
</feature>
<proteinExistence type="predicted"/>
<keyword evidence="1" id="KW-0479">Metal-binding</keyword>
<feature type="compositionally biased region" description="Basic and acidic residues" evidence="4">
    <location>
        <begin position="75"/>
        <end position="86"/>
    </location>
</feature>
<dbReference type="SUPFAM" id="SSF57850">
    <property type="entry name" value="RING/U-box"/>
    <property type="match status" value="1"/>
</dbReference>
<sequence length="273" mass="29647">MRVLRWDSYSGAAAAAAFFLVVSIFGGGEMVGGGEPSSIEPDAEDLERGERRRDVPEFVDGDDGDEEESQYFSDAEDRSWPSHSRHDSTAYEDYISPCASARASSVDADADGETVGEHFRKSSCVSEGSLEDVDLEAGLAEIIKTSPEKSEQNCRICHLGLESAAAESGAGITLGCSCKGDLSYAHKQCADTWFKIRGNKICEICSSTASNVVVLGDPEFSDQWSETNNVAAVQAPPAEAQRFWQGHRFLNFLLACMVFAFVISWLFHFNVPG</sequence>
<gene>
    <name evidence="7" type="ORF">PVAP13_3NG141376</name>
</gene>
<dbReference type="InterPro" id="IPR011016">
    <property type="entry name" value="Znf_RING-CH"/>
</dbReference>
<dbReference type="SMART" id="SM00744">
    <property type="entry name" value="RINGv"/>
    <property type="match status" value="1"/>
</dbReference>
<dbReference type="Gene3D" id="3.30.40.10">
    <property type="entry name" value="Zinc/RING finger domain, C3HC4 (zinc finger)"/>
    <property type="match status" value="1"/>
</dbReference>
<keyword evidence="5" id="KW-0472">Membrane</keyword>
<dbReference type="CDD" id="cd16495">
    <property type="entry name" value="RING_CH-C4HC3_MARCH"/>
    <property type="match status" value="1"/>
</dbReference>
<evidence type="ECO:0000256" key="4">
    <source>
        <dbReference type="SAM" id="MobiDB-lite"/>
    </source>
</evidence>
<evidence type="ECO:0000313" key="8">
    <source>
        <dbReference type="Proteomes" id="UP000823388"/>
    </source>
</evidence>
<keyword evidence="2" id="KW-0863">Zinc-finger</keyword>
<comment type="caution">
    <text evidence="7">The sequence shown here is derived from an EMBL/GenBank/DDBJ whole genome shotgun (WGS) entry which is preliminary data.</text>
</comment>
<name>A0A8T0UA30_PANVG</name>
<accession>A0A8T0UA30</accession>
<dbReference type="PANTHER" id="PTHR46214:SF4">
    <property type="entry name" value="OS05G0452800 PROTEIN"/>
    <property type="match status" value="1"/>
</dbReference>
<dbReference type="PROSITE" id="PS51292">
    <property type="entry name" value="ZF_RING_CH"/>
    <property type="match status" value="1"/>
</dbReference>
<dbReference type="AlphaFoldDB" id="A0A8T0UA30"/>
<dbReference type="Pfam" id="PF12906">
    <property type="entry name" value="RINGv"/>
    <property type="match status" value="1"/>
</dbReference>
<reference evidence="7" key="1">
    <citation type="submission" date="2020-05" db="EMBL/GenBank/DDBJ databases">
        <title>WGS assembly of Panicum virgatum.</title>
        <authorList>
            <person name="Lovell J.T."/>
            <person name="Jenkins J."/>
            <person name="Shu S."/>
            <person name="Juenger T.E."/>
            <person name="Schmutz J."/>
        </authorList>
    </citation>
    <scope>NUCLEOTIDE SEQUENCE</scope>
    <source>
        <strain evidence="7">AP13</strain>
    </source>
</reference>